<evidence type="ECO:0000256" key="1">
    <source>
        <dbReference type="SAM" id="MobiDB-lite"/>
    </source>
</evidence>
<proteinExistence type="evidence at transcript level"/>
<protein>
    <submittedName>
        <fullName evidence="3">Collagen-like salivary secreted protein</fullName>
    </submittedName>
</protein>
<feature type="chain" id="PRO_5003021990" evidence="2">
    <location>
        <begin position="19"/>
        <end position="200"/>
    </location>
</feature>
<feature type="signal peptide" evidence="2">
    <location>
        <begin position="1"/>
        <end position="18"/>
    </location>
</feature>
<evidence type="ECO:0000256" key="2">
    <source>
        <dbReference type="SAM" id="SignalP"/>
    </source>
</evidence>
<accession>D1FPR7</accession>
<dbReference type="GO" id="GO:0005581">
    <property type="term" value="C:collagen trimer"/>
    <property type="evidence" value="ECO:0007669"/>
    <property type="project" value="UniProtKB-KW"/>
</dbReference>
<keyword evidence="2" id="KW-0732">Signal</keyword>
<reference evidence="3" key="1">
    <citation type="submission" date="2009-10" db="EMBL/GenBank/DDBJ databases">
        <title>An Insight into the Sialotranscriptome of Simulium nigrimanum, a Black Fly Associated with Fogo Selvagem in South America.</title>
        <authorList>
            <person name="Ribeiro J.M.C."/>
            <person name="Valenzuela J.G."/>
            <person name="Pham V.M."/>
            <person name="Kleeman L."/>
            <person name="Barbian K.D."/>
            <person name="Favreau A.J."/>
            <person name="Eaton D.P."/>
            <person name="Aoki V."/>
            <person name="Hans-Filho G."/>
            <person name="Rivitti E.A."/>
            <person name="Diaz L.A."/>
        </authorList>
    </citation>
    <scope>NUCLEOTIDE SEQUENCE</scope>
    <source>
        <tissue evidence="3">Salivary glands</tissue>
    </source>
</reference>
<dbReference type="EMBL" id="EZ419817">
    <property type="protein sequence ID" value="ACZ28172.1"/>
    <property type="molecule type" value="mRNA"/>
</dbReference>
<feature type="compositionally biased region" description="Low complexity" evidence="1">
    <location>
        <begin position="66"/>
        <end position="80"/>
    </location>
</feature>
<feature type="region of interest" description="Disordered" evidence="1">
    <location>
        <begin position="51"/>
        <end position="158"/>
    </location>
</feature>
<feature type="compositionally biased region" description="Polar residues" evidence="1">
    <location>
        <begin position="122"/>
        <end position="134"/>
    </location>
</feature>
<dbReference type="AlphaFoldDB" id="D1FPR7"/>
<feature type="compositionally biased region" description="Basic residues" evidence="1">
    <location>
        <begin position="105"/>
        <end position="117"/>
    </location>
</feature>
<keyword evidence="3" id="KW-0176">Collagen</keyword>
<evidence type="ECO:0000313" key="3">
    <source>
        <dbReference type="EMBL" id="ACZ28172.1"/>
    </source>
</evidence>
<organism evidence="3">
    <name type="scientific">Simulium nigrimanum</name>
    <name type="common">Black fly</name>
    <dbReference type="NCBI Taxonomy" id="683695"/>
    <lineage>
        <taxon>Eukaryota</taxon>
        <taxon>Metazoa</taxon>
        <taxon>Ecdysozoa</taxon>
        <taxon>Arthropoda</taxon>
        <taxon>Hexapoda</taxon>
        <taxon>Insecta</taxon>
        <taxon>Pterygota</taxon>
        <taxon>Neoptera</taxon>
        <taxon>Endopterygota</taxon>
        <taxon>Diptera</taxon>
        <taxon>Nematocera</taxon>
        <taxon>Chironomoidea</taxon>
        <taxon>Simuliidae</taxon>
        <taxon>Simulium</taxon>
    </lineage>
</organism>
<name>D1FPR7_SIMNI</name>
<feature type="compositionally biased region" description="Gly residues" evidence="1">
    <location>
        <begin position="81"/>
        <end position="90"/>
    </location>
</feature>
<sequence length="200" mass="22093">MLLITVLNVCLMIFLIDAAYQPPKFSDAPVQYEDKTDDYYDLKNYDYLGDEESLYRKSPPGGLQEGGASAAGAGKATGKAGKPGKGGKPGKPGKKGNPGNPAGKKEKKNKKKNKKAAKNPQDAKQPQNGRNTTPVQPPRQLTKDIKPGFPTNGRPNRLTNQRMMEITEKIDNISKRMNRPGYPTMTITRKRFVNGKWEDM</sequence>